<dbReference type="InterPro" id="IPR011060">
    <property type="entry name" value="RibuloseP-bd_barrel"/>
</dbReference>
<feature type="binding site" evidence="7 9">
    <location>
        <position position="13"/>
    </location>
    <ligand>
        <name>substrate</name>
    </ligand>
</feature>
<gene>
    <name evidence="7" type="primary">pyrF</name>
    <name evidence="12" type="ORF">BJF93_04460</name>
</gene>
<dbReference type="AlphaFoldDB" id="A0A1Q9AV63"/>
<dbReference type="InterPro" id="IPR047596">
    <property type="entry name" value="OMPdecase_bac"/>
</dbReference>
<dbReference type="SUPFAM" id="SSF51366">
    <property type="entry name" value="Ribulose-phoshate binding barrel"/>
    <property type="match status" value="1"/>
</dbReference>
<evidence type="ECO:0000256" key="5">
    <source>
        <dbReference type="ARBA" id="ARBA00023239"/>
    </source>
</evidence>
<feature type="active site" description="Proton donor" evidence="7">
    <location>
        <position position="64"/>
    </location>
</feature>
<feature type="binding site" evidence="7 9">
    <location>
        <position position="208"/>
    </location>
    <ligand>
        <name>substrate</name>
    </ligand>
</feature>
<evidence type="ECO:0000256" key="4">
    <source>
        <dbReference type="ARBA" id="ARBA00022975"/>
    </source>
</evidence>
<keyword evidence="5 7" id="KW-0456">Lyase</keyword>
<comment type="catalytic activity">
    <reaction evidence="6 7 10">
        <text>orotidine 5'-phosphate + H(+) = UMP + CO2</text>
        <dbReference type="Rhea" id="RHEA:11596"/>
        <dbReference type="ChEBI" id="CHEBI:15378"/>
        <dbReference type="ChEBI" id="CHEBI:16526"/>
        <dbReference type="ChEBI" id="CHEBI:57538"/>
        <dbReference type="ChEBI" id="CHEBI:57865"/>
        <dbReference type="EC" id="4.1.1.23"/>
    </reaction>
</comment>
<evidence type="ECO:0000256" key="6">
    <source>
        <dbReference type="ARBA" id="ARBA00049157"/>
    </source>
</evidence>
<keyword evidence="13" id="KW-1185">Reference proteome</keyword>
<evidence type="ECO:0000256" key="10">
    <source>
        <dbReference type="RuleBase" id="RU000512"/>
    </source>
</evidence>
<feature type="domain" description="Orotidine 5'-phosphate decarboxylase" evidence="11">
    <location>
        <begin position="7"/>
        <end position="223"/>
    </location>
</feature>
<protein>
    <recommendedName>
        <fullName evidence="7">Orotidine 5'-phosphate decarboxylase</fullName>
        <ecNumber evidence="7">4.1.1.23</ecNumber>
    </recommendedName>
    <alternativeName>
        <fullName evidence="7">OMP decarboxylase</fullName>
        <shortName evidence="7">OMPDCase</shortName>
        <shortName evidence="7">OMPdecase</shortName>
    </alternativeName>
</protein>
<feature type="binding site" evidence="7">
    <location>
        <begin position="62"/>
        <end position="71"/>
    </location>
    <ligand>
        <name>substrate</name>
    </ligand>
</feature>
<evidence type="ECO:0000256" key="2">
    <source>
        <dbReference type="ARBA" id="ARBA00004861"/>
    </source>
</evidence>
<evidence type="ECO:0000256" key="7">
    <source>
        <dbReference type="HAMAP-Rule" id="MF_01200"/>
    </source>
</evidence>
<dbReference type="InterPro" id="IPR013785">
    <property type="entry name" value="Aldolase_TIM"/>
</dbReference>
<feature type="binding site" evidence="7 9">
    <location>
        <position position="207"/>
    </location>
    <ligand>
        <name>substrate</name>
    </ligand>
</feature>
<dbReference type="Proteomes" id="UP000186364">
    <property type="component" value="Unassembled WGS sequence"/>
</dbReference>
<dbReference type="EMBL" id="MKIP01000053">
    <property type="protein sequence ID" value="OLP59313.1"/>
    <property type="molecule type" value="Genomic_DNA"/>
</dbReference>
<keyword evidence="3 7" id="KW-0210">Decarboxylase</keyword>
<comment type="similarity">
    <text evidence="7">Belongs to the OMP decarboxylase family. Type 1 subfamily.</text>
</comment>
<feature type="binding site" evidence="7 9">
    <location>
        <position position="178"/>
    </location>
    <ligand>
        <name>substrate</name>
    </ligand>
</feature>
<dbReference type="GO" id="GO:0005829">
    <property type="term" value="C:cytosol"/>
    <property type="evidence" value="ECO:0007669"/>
    <property type="project" value="TreeGrafter"/>
</dbReference>
<dbReference type="SMART" id="SM00934">
    <property type="entry name" value="OMPdecase"/>
    <property type="match status" value="1"/>
</dbReference>
<dbReference type="InterPro" id="IPR001754">
    <property type="entry name" value="OMPdeCOase_dom"/>
</dbReference>
<keyword evidence="4 7" id="KW-0665">Pyrimidine biosynthesis</keyword>
<reference evidence="12 13" key="1">
    <citation type="submission" date="2016-09" db="EMBL/GenBank/DDBJ databases">
        <title>Rhizobium sp. nov., a novel species isolated from the rice rhizosphere.</title>
        <authorList>
            <person name="Zhao J."/>
            <person name="Zhang X."/>
        </authorList>
    </citation>
    <scope>NUCLEOTIDE SEQUENCE [LARGE SCALE GENOMIC DNA]</scope>
    <source>
        <strain evidence="12 13">1.7048</strain>
    </source>
</reference>
<dbReference type="GO" id="GO:0004590">
    <property type="term" value="F:orotidine-5'-phosphate decarboxylase activity"/>
    <property type="evidence" value="ECO:0007669"/>
    <property type="project" value="UniProtKB-UniRule"/>
</dbReference>
<evidence type="ECO:0000256" key="8">
    <source>
        <dbReference type="PIRSR" id="PIRSR614732-1"/>
    </source>
</evidence>
<dbReference type="NCBIfam" id="NF001273">
    <property type="entry name" value="PRK00230.1"/>
    <property type="match status" value="1"/>
</dbReference>
<evidence type="ECO:0000256" key="3">
    <source>
        <dbReference type="ARBA" id="ARBA00022793"/>
    </source>
</evidence>
<dbReference type="PROSITE" id="PS00156">
    <property type="entry name" value="OMPDECASE"/>
    <property type="match status" value="1"/>
</dbReference>
<comment type="caution">
    <text evidence="12">The sequence shown here is derived from an EMBL/GenBank/DDBJ whole genome shotgun (WGS) entry which is preliminary data.</text>
</comment>
<dbReference type="RefSeq" id="WP_075628656.1">
    <property type="nucleotide sequence ID" value="NZ_FOAM01000004.1"/>
</dbReference>
<evidence type="ECO:0000313" key="13">
    <source>
        <dbReference type="Proteomes" id="UP000186364"/>
    </source>
</evidence>
<dbReference type="InterPro" id="IPR014732">
    <property type="entry name" value="OMPdecase"/>
</dbReference>
<feature type="binding site" evidence="7 9">
    <location>
        <position position="187"/>
    </location>
    <ligand>
        <name>substrate</name>
    </ligand>
</feature>
<feature type="active site" description="For OMPdecase activity" evidence="8">
    <location>
        <position position="62"/>
    </location>
</feature>
<evidence type="ECO:0000256" key="1">
    <source>
        <dbReference type="ARBA" id="ARBA00002356"/>
    </source>
</evidence>
<feature type="active site" description="For OMPdecase activity" evidence="8">
    <location>
        <position position="67"/>
    </location>
</feature>
<feature type="binding site" evidence="7 9">
    <location>
        <position position="117"/>
    </location>
    <ligand>
        <name>substrate</name>
    </ligand>
</feature>
<comment type="pathway">
    <text evidence="2 7 10">Pyrimidine metabolism; UMP biosynthesis via de novo pathway; UMP from orotate: step 2/2.</text>
</comment>
<accession>A0A1Q9AV63</accession>
<dbReference type="Gene3D" id="3.20.20.70">
    <property type="entry name" value="Aldolase class I"/>
    <property type="match status" value="1"/>
</dbReference>
<sequence length="236" mass="24829">MDGTRERLIVSLDAPDIAEARAVVERIGDAVTFYKIGYQLAFCGGLDLVRQLMDGGKRVFLDMKLLDIDNTVAKGVERIAELGVSMLTLHAYPKAMRAAVAAAQGSPLCLLGVTVLTSMDEADLTEAGYAGTPRELVLTRAAQARDAGMGGIVCSPEEAEAVRAVIGADMALVTPGIRPVGAELGDQKRVMTPYDAIRAGASHLVVGRPIMNAADPAAAAQAILDDMLLANWPANR</sequence>
<evidence type="ECO:0000259" key="11">
    <source>
        <dbReference type="SMART" id="SM00934"/>
    </source>
</evidence>
<dbReference type="HAMAP" id="MF_01200_B">
    <property type="entry name" value="OMPdecase_type1_B"/>
    <property type="match status" value="1"/>
</dbReference>
<dbReference type="GO" id="GO:0044205">
    <property type="term" value="P:'de novo' UMP biosynthetic process"/>
    <property type="evidence" value="ECO:0007669"/>
    <property type="project" value="UniProtKB-UniRule"/>
</dbReference>
<comment type="function">
    <text evidence="1 7">Catalyzes the decarboxylation of orotidine 5'-monophosphate (OMP) to uridine 5'-monophosphate (UMP).</text>
</comment>
<dbReference type="PANTHER" id="PTHR32119">
    <property type="entry name" value="OROTIDINE 5'-PHOSPHATE DECARBOXYLASE"/>
    <property type="match status" value="1"/>
</dbReference>
<comment type="subunit">
    <text evidence="7">Homodimer.</text>
</comment>
<evidence type="ECO:0000256" key="9">
    <source>
        <dbReference type="PIRSR" id="PIRSR614732-2"/>
    </source>
</evidence>
<evidence type="ECO:0000313" key="12">
    <source>
        <dbReference type="EMBL" id="OLP59313.1"/>
    </source>
</evidence>
<proteinExistence type="inferred from homology"/>
<dbReference type="InterPro" id="IPR018089">
    <property type="entry name" value="OMPdecase_AS"/>
</dbReference>
<feature type="active site" description="For OMPdecase activity" evidence="8">
    <location>
        <position position="64"/>
    </location>
</feature>
<organism evidence="12 13">
    <name type="scientific">Xaviernesmea oryzae</name>
    <dbReference type="NCBI Taxonomy" id="464029"/>
    <lineage>
        <taxon>Bacteria</taxon>
        <taxon>Pseudomonadati</taxon>
        <taxon>Pseudomonadota</taxon>
        <taxon>Alphaproteobacteria</taxon>
        <taxon>Hyphomicrobiales</taxon>
        <taxon>Rhizobiaceae</taxon>
        <taxon>Rhizobium/Agrobacterium group</taxon>
        <taxon>Xaviernesmea</taxon>
    </lineage>
</organism>
<dbReference type="UniPathway" id="UPA00070">
    <property type="reaction ID" value="UER00120"/>
</dbReference>
<feature type="binding site" evidence="7 9">
    <location>
        <position position="35"/>
    </location>
    <ligand>
        <name>substrate</name>
    </ligand>
</feature>
<dbReference type="Pfam" id="PF00215">
    <property type="entry name" value="OMPdecase"/>
    <property type="match status" value="1"/>
</dbReference>
<dbReference type="NCBIfam" id="TIGR01740">
    <property type="entry name" value="pyrF"/>
    <property type="match status" value="1"/>
</dbReference>
<dbReference type="EC" id="4.1.1.23" evidence="7"/>
<name>A0A1Q9AV63_9HYPH</name>
<dbReference type="GO" id="GO:0006207">
    <property type="term" value="P:'de novo' pyrimidine nucleobase biosynthetic process"/>
    <property type="evidence" value="ECO:0007669"/>
    <property type="project" value="InterPro"/>
</dbReference>
<dbReference type="CDD" id="cd04725">
    <property type="entry name" value="OMP_decarboxylase_like"/>
    <property type="match status" value="1"/>
</dbReference>
<dbReference type="PANTHER" id="PTHR32119:SF2">
    <property type="entry name" value="OROTIDINE 5'-PHOSPHATE DECARBOXYLASE"/>
    <property type="match status" value="1"/>
</dbReference>